<proteinExistence type="predicted"/>
<evidence type="ECO:0000313" key="2">
    <source>
        <dbReference type="Proteomes" id="UP000657918"/>
    </source>
</evidence>
<organism evidence="1 2">
    <name type="scientific">Salix dunnii</name>
    <dbReference type="NCBI Taxonomy" id="1413687"/>
    <lineage>
        <taxon>Eukaryota</taxon>
        <taxon>Viridiplantae</taxon>
        <taxon>Streptophyta</taxon>
        <taxon>Embryophyta</taxon>
        <taxon>Tracheophyta</taxon>
        <taxon>Spermatophyta</taxon>
        <taxon>Magnoliopsida</taxon>
        <taxon>eudicotyledons</taxon>
        <taxon>Gunneridae</taxon>
        <taxon>Pentapetalae</taxon>
        <taxon>rosids</taxon>
        <taxon>fabids</taxon>
        <taxon>Malpighiales</taxon>
        <taxon>Salicaceae</taxon>
        <taxon>Saliceae</taxon>
        <taxon>Salix</taxon>
    </lineage>
</organism>
<dbReference type="OrthoDB" id="10412736at2759"/>
<comment type="caution">
    <text evidence="1">The sequence shown here is derived from an EMBL/GenBank/DDBJ whole genome shotgun (WGS) entry which is preliminary data.</text>
</comment>
<reference evidence="1 2" key="1">
    <citation type="submission" date="2020-10" db="EMBL/GenBank/DDBJ databases">
        <title>Plant Genome Project.</title>
        <authorList>
            <person name="Zhang R.-G."/>
        </authorList>
    </citation>
    <scope>NUCLEOTIDE SEQUENCE [LARGE SCALE GENOMIC DNA]</scope>
    <source>
        <strain evidence="1">FAFU-HL-1</strain>
        <tissue evidence="1">Leaf</tissue>
    </source>
</reference>
<name>A0A835JU79_9ROSI</name>
<gene>
    <name evidence="1" type="ORF">SADUNF_Sadunf10G0161400</name>
</gene>
<keyword evidence="2" id="KW-1185">Reference proteome</keyword>
<sequence>MRIKKYRLKPFSYFTGTWGRRSREIIHHFNQIPSLPDDLIPSFDRPVIKDVAVLETAHLNYWLVMNGLVLPNMGGSGPSDLVRTTFELSREDIKFPRKKVQSQFDSILQE</sequence>
<protein>
    <submittedName>
        <fullName evidence="1">Uncharacterized protein</fullName>
    </submittedName>
</protein>
<dbReference type="Proteomes" id="UP000657918">
    <property type="component" value="Unassembled WGS sequence"/>
</dbReference>
<evidence type="ECO:0000313" key="1">
    <source>
        <dbReference type="EMBL" id="KAF9674769.1"/>
    </source>
</evidence>
<dbReference type="EMBL" id="JADGMS010000010">
    <property type="protein sequence ID" value="KAF9674769.1"/>
    <property type="molecule type" value="Genomic_DNA"/>
</dbReference>
<dbReference type="AlphaFoldDB" id="A0A835JU79"/>
<accession>A0A835JU79</accession>